<dbReference type="PANTHER" id="PTHR44845:SF7">
    <property type="entry name" value="PLIPASTATIN SYNTHASE SUBUNIT D"/>
    <property type="match status" value="1"/>
</dbReference>
<comment type="caution">
    <text evidence="5">The sequence shown here is derived from an EMBL/GenBank/DDBJ whole genome shotgun (WGS) entry which is preliminary data.</text>
</comment>
<dbReference type="SMART" id="SM00823">
    <property type="entry name" value="PKS_PP"/>
    <property type="match status" value="1"/>
</dbReference>
<keyword evidence="2" id="KW-0596">Phosphopantetheine</keyword>
<gene>
    <name evidence="5" type="ORF">DM484_08465</name>
</gene>
<evidence type="ECO:0000313" key="5">
    <source>
        <dbReference type="EMBL" id="PZN81320.1"/>
    </source>
</evidence>
<accession>A0A2W4T1P6</accession>
<protein>
    <recommendedName>
        <fullName evidence="4">Carrier domain-containing protein</fullName>
    </recommendedName>
</protein>
<evidence type="ECO:0000256" key="1">
    <source>
        <dbReference type="ARBA" id="ARBA00001957"/>
    </source>
</evidence>
<dbReference type="InterPro" id="IPR036736">
    <property type="entry name" value="ACP-like_sf"/>
</dbReference>
<dbReference type="SUPFAM" id="SSF56801">
    <property type="entry name" value="Acetyl-CoA synthetase-like"/>
    <property type="match status" value="1"/>
</dbReference>
<name>A0A2W4T1P6_9GAMM</name>
<evidence type="ECO:0000256" key="2">
    <source>
        <dbReference type="ARBA" id="ARBA00022450"/>
    </source>
</evidence>
<dbReference type="AlphaFoldDB" id="A0A2W4T1P6"/>
<reference evidence="5 6" key="1">
    <citation type="journal article" date="2018" name="Aquat. Microb. Ecol.">
        <title>Gammaproteobacterial methanotrophs dominate.</title>
        <authorList>
            <person name="Rissanen A.J."/>
            <person name="Saarenheimo J."/>
            <person name="Tiirola M."/>
            <person name="Peura S."/>
            <person name="Aalto S.L."/>
            <person name="Karvinen A."/>
            <person name="Nykanen H."/>
        </authorList>
    </citation>
    <scope>NUCLEOTIDE SEQUENCE [LARGE SCALE GENOMIC DNA]</scope>
    <source>
        <strain evidence="5">AMbin10</strain>
    </source>
</reference>
<sequence length="392" mass="43424">MIPASFMILDSLPLTPNGKIDRKALPAPDNNTRSESALPRDTVELQLVSLWETVLNVPSVGIHDDFFSLGGHSLLAVKLMNHIREQFTARLPISALFQHTTVASLAELLRQEGTRRFTDLAPIHSKGTTNPVYCLPGIFGSVMYLYPLATSLGAQQRFYALQTPGLDGSATLDTIDELACHHLKLMQQQQASGPYQLVGHSSGGRVAFDMAWQLEQQGETVYLLAIMDAHAPGFRSFNSSELECLVAYVQMYEQIMGNSLNLSSETIKTLPDIETAYAAVAHTFLQHKLLFDPKAAVDELKAMVNVVRITGQALADHPMPGKLRCPIHLFRASEQSADDEMNDTREAWGWAQYTHAAVTEHWVPGNHLSMMFNSHVKTLAEKLSRYLSDKPV</sequence>
<dbReference type="SUPFAM" id="SSF53474">
    <property type="entry name" value="alpha/beta-Hydrolases"/>
    <property type="match status" value="1"/>
</dbReference>
<evidence type="ECO:0000256" key="3">
    <source>
        <dbReference type="ARBA" id="ARBA00022553"/>
    </source>
</evidence>
<organism evidence="5 6">
    <name type="scientific">Candidatus Methylumidiphilus alinenensis</name>
    <dbReference type="NCBI Taxonomy" id="2202197"/>
    <lineage>
        <taxon>Bacteria</taxon>
        <taxon>Pseudomonadati</taxon>
        <taxon>Pseudomonadota</taxon>
        <taxon>Gammaproteobacteria</taxon>
        <taxon>Methylococcales</taxon>
        <taxon>Candidatus Methylumidiphilus</taxon>
    </lineage>
</organism>
<dbReference type="PROSITE" id="PS50075">
    <property type="entry name" value="CARRIER"/>
    <property type="match status" value="1"/>
</dbReference>
<dbReference type="Gene3D" id="3.40.50.1820">
    <property type="entry name" value="alpha/beta hydrolase"/>
    <property type="match status" value="1"/>
</dbReference>
<dbReference type="InterPro" id="IPR020802">
    <property type="entry name" value="TesA-like"/>
</dbReference>
<dbReference type="InterPro" id="IPR009081">
    <property type="entry name" value="PP-bd_ACP"/>
</dbReference>
<dbReference type="SMART" id="SM00824">
    <property type="entry name" value="PKS_TE"/>
    <property type="match status" value="1"/>
</dbReference>
<dbReference type="Gene3D" id="3.30.300.30">
    <property type="match status" value="1"/>
</dbReference>
<dbReference type="InterPro" id="IPR001031">
    <property type="entry name" value="Thioesterase"/>
</dbReference>
<keyword evidence="3" id="KW-0597">Phosphoprotein</keyword>
<dbReference type="InterPro" id="IPR020806">
    <property type="entry name" value="PKS_PP-bd"/>
</dbReference>
<dbReference type="Pfam" id="PF00550">
    <property type="entry name" value="PP-binding"/>
    <property type="match status" value="1"/>
</dbReference>
<dbReference type="InterPro" id="IPR045851">
    <property type="entry name" value="AMP-bd_C_sf"/>
</dbReference>
<proteinExistence type="predicted"/>
<dbReference type="Proteomes" id="UP000249396">
    <property type="component" value="Unassembled WGS sequence"/>
</dbReference>
<dbReference type="Gene3D" id="1.10.1200.10">
    <property type="entry name" value="ACP-like"/>
    <property type="match status" value="1"/>
</dbReference>
<dbReference type="SUPFAM" id="SSF47336">
    <property type="entry name" value="ACP-like"/>
    <property type="match status" value="1"/>
</dbReference>
<comment type="cofactor">
    <cofactor evidence="1">
        <name>pantetheine 4'-phosphate</name>
        <dbReference type="ChEBI" id="CHEBI:47942"/>
    </cofactor>
</comment>
<dbReference type="Pfam" id="PF00975">
    <property type="entry name" value="Thioesterase"/>
    <property type="match status" value="1"/>
</dbReference>
<dbReference type="EMBL" id="QJPH01000269">
    <property type="protein sequence ID" value="PZN81320.1"/>
    <property type="molecule type" value="Genomic_DNA"/>
</dbReference>
<dbReference type="FunFam" id="1.10.1200.10:FF:000005">
    <property type="entry name" value="Nonribosomal peptide synthetase 1"/>
    <property type="match status" value="1"/>
</dbReference>
<evidence type="ECO:0000259" key="4">
    <source>
        <dbReference type="PROSITE" id="PS50075"/>
    </source>
</evidence>
<dbReference type="GO" id="GO:0031177">
    <property type="term" value="F:phosphopantetheine binding"/>
    <property type="evidence" value="ECO:0007669"/>
    <property type="project" value="InterPro"/>
</dbReference>
<evidence type="ECO:0000313" key="6">
    <source>
        <dbReference type="Proteomes" id="UP000249396"/>
    </source>
</evidence>
<feature type="domain" description="Carrier" evidence="4">
    <location>
        <begin position="38"/>
        <end position="113"/>
    </location>
</feature>
<dbReference type="InterPro" id="IPR029058">
    <property type="entry name" value="AB_hydrolase_fold"/>
</dbReference>
<dbReference type="PANTHER" id="PTHR44845">
    <property type="entry name" value="CARRIER DOMAIN-CONTAINING PROTEIN"/>
    <property type="match status" value="1"/>
</dbReference>